<feature type="compositionally biased region" description="Low complexity" evidence="2">
    <location>
        <begin position="1804"/>
        <end position="1828"/>
    </location>
</feature>
<feature type="compositionally biased region" description="Polar residues" evidence="2">
    <location>
        <begin position="152"/>
        <end position="177"/>
    </location>
</feature>
<protein>
    <submittedName>
        <fullName evidence="4">Uncharacterized protein</fullName>
    </submittedName>
</protein>
<feature type="compositionally biased region" description="Gly residues" evidence="2">
    <location>
        <begin position="1715"/>
        <end position="1730"/>
    </location>
</feature>
<keyword evidence="3" id="KW-0812">Transmembrane</keyword>
<feature type="region of interest" description="Disordered" evidence="2">
    <location>
        <begin position="1520"/>
        <end position="1539"/>
    </location>
</feature>
<keyword evidence="3" id="KW-0472">Membrane</keyword>
<evidence type="ECO:0000313" key="4">
    <source>
        <dbReference type="EMBL" id="GFR52973.1"/>
    </source>
</evidence>
<feature type="region of interest" description="Disordered" evidence="2">
    <location>
        <begin position="726"/>
        <end position="770"/>
    </location>
</feature>
<feature type="non-terminal residue" evidence="4">
    <location>
        <position position="1"/>
    </location>
</feature>
<feature type="region of interest" description="Disordered" evidence="2">
    <location>
        <begin position="206"/>
        <end position="254"/>
    </location>
</feature>
<feature type="region of interest" description="Disordered" evidence="2">
    <location>
        <begin position="1804"/>
        <end position="1874"/>
    </location>
</feature>
<feature type="compositionally biased region" description="Low complexity" evidence="2">
    <location>
        <begin position="1450"/>
        <end position="1462"/>
    </location>
</feature>
<feature type="compositionally biased region" description="Polar residues" evidence="2">
    <location>
        <begin position="319"/>
        <end position="335"/>
    </location>
</feature>
<feature type="transmembrane region" description="Helical" evidence="3">
    <location>
        <begin position="1886"/>
        <end position="1907"/>
    </location>
</feature>
<feature type="region of interest" description="Disordered" evidence="2">
    <location>
        <begin position="1450"/>
        <end position="1477"/>
    </location>
</feature>
<feature type="region of interest" description="Disordered" evidence="2">
    <location>
        <begin position="1203"/>
        <end position="1350"/>
    </location>
</feature>
<feature type="compositionally biased region" description="Low complexity" evidence="2">
    <location>
        <begin position="1559"/>
        <end position="1573"/>
    </location>
</feature>
<feature type="region of interest" description="Disordered" evidence="2">
    <location>
        <begin position="1382"/>
        <end position="1405"/>
    </location>
</feature>
<feature type="compositionally biased region" description="Low complexity" evidence="2">
    <location>
        <begin position="877"/>
        <end position="892"/>
    </location>
</feature>
<feature type="region of interest" description="Disordered" evidence="2">
    <location>
        <begin position="1053"/>
        <end position="1094"/>
    </location>
</feature>
<feature type="region of interest" description="Disordered" evidence="2">
    <location>
        <begin position="1138"/>
        <end position="1165"/>
    </location>
</feature>
<sequence length="1948" mass="199666">MASTDRGRSDGYSYQTSQLGPARPSTSITYSPPPGAFGYKSKGTRFAPPPSPATAARARSPLPASSYGAGAGKGSTSPPPFRPGGYAQLAQNRPGSGLSVAMATRAKTPAASRPSPSTQFARPAERRAMTPPSRLATITSAPYTAPAFPTGTRRSPLTTPRSQPTRTATAASSPPSRTQAWAASATATAAAGLPYSHTISPALSTPPYTPAPAKGASPALPGSPLPYNVTPTRNTGGSGIISDSSATRGGAGGHAALPTAALRAAAATAAAVSPAPAAAVNQAASNAPDSSLPYSNRRAGQGPALGMPDGASHGDQGDFGSSLSRKQPRSGSVRSPGSAFREPAEDWLASFERSSAPIMQQLEGLLGHIPVPMASPSSPPEVGAPPLQLPLPPTPGLPAGLLRAVPGAAAIGLAAQPASATANRQAAGAMIAALGSAAAAVAPDWATTAGASSVPGRLHGASGAVRTLDPVLQGAAVLPLQQQQGQPLQQQQGQQQQQPLLGPQLPVGLARGAIDAILSRLLLPGGRDTAPTSSLGAGTLAAKGGDAPSNGSAAASAGLSTEGRVASGSIGCAAGSTAADNVVAALGTAAPGTAVEALAAGVLPVGRAGELLSVLQASSQKAASLMSELEAARREAQAANESRRAEEADNLARAFQQQLVARQRQVAAWQAALLDMEERESAAQQQLQAAQERCDQLAQQASQAEHVAATAQLRLERLLLQQRSAAQHRASQASMETASGGRGSRDSSRVQQVASRDEEQEGAEAAPPQLQLRHLRANLAAAQTRATRAELELAVARNRTLITQQELVAEEERARRAAAAAAVAREELGRTRSAMELMGRDHELLRHQMRELRAKMAGRGVSTPQGGQQDRPAAGLQQPQQHQSQQQHPGGSPRVDHRELPQSQTTVAAAMASTAMHDSAAGSTLAAGGSMRQIDGNAAVRSPKHVAAAVARVSEACLDTPKSSTHQRLAPAEFRSDVSSGLFDMACLDSDGSSFSSATAPGSASCTEPGAATAAAAAGRDLGQLPPQPPAAVRSHRRGSLLLLAPGEVPAEAAAAARYGQEDPSPRRQSGSPDPRDDEAEAPSGVPAKSSSEPQTLLQMDADFAFVASPNGTCNGGEDGVNPLALSMSSGMRIAKTHDGSMHRRSLEKRDPRMSHVVGADVDSPSSKNAALQAMLMGSTSSGASSFRSIAGALLPDELLPLSRAPSSGSRRHRSVFQNSQSSGIRGAAASPHYAAGGLHWDVPTSPQSLTRGLKSPLRQQLADSGQGKGTPHQEHQQQLPRPPLSPVRAQPGLDSDPSSPLGPNRKRAATPVSSPKEHQAPQPQNHQQRPPPQSPQQPEQGGQPHRLPAPSAARTLAHNAWGHRPPLPPAQLEHLLPQLEKSDSPRTVPPAPMHQHGASGPEGPVRSWSPHIPTQDEGKHNAAATAAPVVQHAYHAPPFSVPQRVAAASTTSPPRAPTVTAKPPMQQQQPRPVGHPGAAVTTGVTMPGSRLLPSPPEGYISNHLNDLYESLQHSMSCAPGFRERQLPPPPPHPVLPASVHLDTASLPSRREARHQQHDQQQPPQLQEQLQARGQEQGLQGVVQPAGHAPTLRSHDDGSSIHDLSLQQSSHNNANRRSDSHHSHAPDADDGDAAGIAGYTDAELAGAEGSPTLSAFAFTPRTRMLSPSQLDSYRVSAALTASVASTATVSASRDMDGGFGSFGGAASASADGTSGDRGFGARSTGGGGATDGQRNSGFFASVSGSGSGLLLPRSHSAASEAAGSRIGAAAVPPPPPQQQQQQQHGDPWWRRLLRRPPLRRLGLPLSASSSCSSSSPSAPSSHARCASHQGSRPPPLSAVPEDEVASGGKSPRHCLGDNDQGEGDSTNVDGGTGPSRHPLGNVLMQLALWSGGVACGMLLMLGVAGLVEGTLGRAGGAQGSSHMLLQTCGGCGVEGKGGAEKERDQRRG</sequence>
<feature type="compositionally biased region" description="Low complexity" evidence="2">
    <location>
        <begin position="53"/>
        <end position="68"/>
    </location>
</feature>
<dbReference type="Proteomes" id="UP001054857">
    <property type="component" value="Unassembled WGS sequence"/>
</dbReference>
<feature type="region of interest" description="Disordered" evidence="2">
    <location>
        <begin position="857"/>
        <end position="900"/>
    </location>
</feature>
<feature type="compositionally biased region" description="Polar residues" evidence="2">
    <location>
        <begin position="1605"/>
        <end position="1615"/>
    </location>
</feature>
<keyword evidence="5" id="KW-1185">Reference proteome</keyword>
<feature type="compositionally biased region" description="Polar residues" evidence="2">
    <location>
        <begin position="12"/>
        <end position="30"/>
    </location>
</feature>
<organism evidence="4 5">
    <name type="scientific">Astrephomene gubernaculifera</name>
    <dbReference type="NCBI Taxonomy" id="47775"/>
    <lineage>
        <taxon>Eukaryota</taxon>
        <taxon>Viridiplantae</taxon>
        <taxon>Chlorophyta</taxon>
        <taxon>core chlorophytes</taxon>
        <taxon>Chlorophyceae</taxon>
        <taxon>CS clade</taxon>
        <taxon>Chlamydomonadales</taxon>
        <taxon>Astrephomenaceae</taxon>
        <taxon>Astrephomene</taxon>
    </lineage>
</organism>
<feature type="compositionally biased region" description="Polar residues" evidence="2">
    <location>
        <begin position="229"/>
        <end position="247"/>
    </location>
</feature>
<feature type="region of interest" description="Disordered" evidence="2">
    <location>
        <begin position="534"/>
        <end position="556"/>
    </location>
</feature>
<keyword evidence="3" id="KW-1133">Transmembrane helix</keyword>
<gene>
    <name evidence="4" type="ORF">Agub_g15654</name>
</gene>
<feature type="region of interest" description="Disordered" evidence="2">
    <location>
        <begin position="284"/>
        <end position="341"/>
    </location>
</feature>
<evidence type="ECO:0000256" key="3">
    <source>
        <dbReference type="SAM" id="Phobius"/>
    </source>
</evidence>
<feature type="compositionally biased region" description="Basic and acidic residues" evidence="2">
    <location>
        <begin position="1616"/>
        <end position="1627"/>
    </location>
</feature>
<reference evidence="4 5" key="1">
    <citation type="journal article" date="2021" name="Sci. Rep.">
        <title>Genome sequencing of the multicellular alga Astrephomene provides insights into convergent evolution of germ-soma differentiation.</title>
        <authorList>
            <person name="Yamashita S."/>
            <person name="Yamamoto K."/>
            <person name="Matsuzaki R."/>
            <person name="Suzuki S."/>
            <person name="Yamaguchi H."/>
            <person name="Hirooka S."/>
            <person name="Minakuchi Y."/>
            <person name="Miyagishima S."/>
            <person name="Kawachi M."/>
            <person name="Toyoda A."/>
            <person name="Nozaki H."/>
        </authorList>
    </citation>
    <scope>NUCLEOTIDE SEQUENCE [LARGE SCALE GENOMIC DNA]</scope>
    <source>
        <strain evidence="4 5">NIES-4017</strain>
    </source>
</reference>
<feature type="coiled-coil region" evidence="1">
    <location>
        <begin position="772"/>
        <end position="827"/>
    </location>
</feature>
<name>A0AAD3E5I5_9CHLO</name>
<dbReference type="EMBL" id="BMAR01000081">
    <property type="protein sequence ID" value="GFR52973.1"/>
    <property type="molecule type" value="Genomic_DNA"/>
</dbReference>
<comment type="caution">
    <text evidence="4">The sequence shown here is derived from an EMBL/GenBank/DDBJ whole genome shotgun (WGS) entry which is preliminary data.</text>
</comment>
<evidence type="ECO:0000256" key="1">
    <source>
        <dbReference type="SAM" id="Coils"/>
    </source>
</evidence>
<accession>A0AAD3E5I5</accession>
<feature type="compositionally biased region" description="Low complexity" evidence="2">
    <location>
        <begin position="544"/>
        <end position="556"/>
    </location>
</feature>
<feature type="coiled-coil region" evidence="1">
    <location>
        <begin position="615"/>
        <end position="707"/>
    </location>
</feature>
<proteinExistence type="predicted"/>
<evidence type="ECO:0000313" key="5">
    <source>
        <dbReference type="Proteomes" id="UP001054857"/>
    </source>
</evidence>
<feature type="region of interest" description="Disordered" evidence="2">
    <location>
        <begin position="1707"/>
        <end position="1733"/>
    </location>
</feature>
<feature type="region of interest" description="Disordered" evidence="2">
    <location>
        <begin position="1015"/>
        <end position="1035"/>
    </location>
</feature>
<keyword evidence="1" id="KW-0175">Coiled coil</keyword>
<feature type="region of interest" description="Disordered" evidence="2">
    <location>
        <begin position="1548"/>
        <end position="1635"/>
    </location>
</feature>
<feature type="region of interest" description="Disordered" evidence="2">
    <location>
        <begin position="1"/>
        <end position="185"/>
    </location>
</feature>
<feature type="compositionally biased region" description="Basic and acidic residues" evidence="2">
    <location>
        <begin position="1549"/>
        <end position="1558"/>
    </location>
</feature>
<evidence type="ECO:0000256" key="2">
    <source>
        <dbReference type="SAM" id="MobiDB-lite"/>
    </source>
</evidence>
<feature type="region of interest" description="Disordered" evidence="2">
    <location>
        <begin position="1749"/>
        <end position="1786"/>
    </location>
</feature>